<dbReference type="EMBL" id="JADNYJ010000002">
    <property type="protein sequence ID" value="KAF8913196.1"/>
    <property type="molecule type" value="Genomic_DNA"/>
</dbReference>
<evidence type="ECO:0000313" key="1">
    <source>
        <dbReference type="EMBL" id="KAF8913196.1"/>
    </source>
</evidence>
<sequence length="84" mass="9270">MAHKCGALSENQKLSENVPTFLKVAIEAYWFQGKPLKDIIPLTIRIDAAIPKVVTSFVAKEPHLPQIIGWAKDAENGRKMAALT</sequence>
<proteinExistence type="predicted"/>
<dbReference type="OrthoDB" id="2423701at2759"/>
<feature type="non-terminal residue" evidence="1">
    <location>
        <position position="1"/>
    </location>
</feature>
<dbReference type="Proteomes" id="UP000724874">
    <property type="component" value="Unassembled WGS sequence"/>
</dbReference>
<organism evidence="1 2">
    <name type="scientific">Gymnopilus junonius</name>
    <name type="common">Spectacular rustgill mushroom</name>
    <name type="synonym">Gymnopilus spectabilis subsp. junonius</name>
    <dbReference type="NCBI Taxonomy" id="109634"/>
    <lineage>
        <taxon>Eukaryota</taxon>
        <taxon>Fungi</taxon>
        <taxon>Dikarya</taxon>
        <taxon>Basidiomycota</taxon>
        <taxon>Agaricomycotina</taxon>
        <taxon>Agaricomycetes</taxon>
        <taxon>Agaricomycetidae</taxon>
        <taxon>Agaricales</taxon>
        <taxon>Agaricineae</taxon>
        <taxon>Hymenogastraceae</taxon>
        <taxon>Gymnopilus</taxon>
    </lineage>
</organism>
<dbReference type="AlphaFoldDB" id="A0A9P5TTY0"/>
<keyword evidence="2" id="KW-1185">Reference proteome</keyword>
<gene>
    <name evidence="1" type="ORF">CPB84DRAFT_1760600</name>
</gene>
<name>A0A9P5TTY0_GYMJU</name>
<reference evidence="1" key="1">
    <citation type="submission" date="2020-11" db="EMBL/GenBank/DDBJ databases">
        <authorList>
            <consortium name="DOE Joint Genome Institute"/>
            <person name="Ahrendt S."/>
            <person name="Riley R."/>
            <person name="Andreopoulos W."/>
            <person name="LaButti K."/>
            <person name="Pangilinan J."/>
            <person name="Ruiz-duenas F.J."/>
            <person name="Barrasa J.M."/>
            <person name="Sanchez-Garcia M."/>
            <person name="Camarero S."/>
            <person name="Miyauchi S."/>
            <person name="Serrano A."/>
            <person name="Linde D."/>
            <person name="Babiker R."/>
            <person name="Drula E."/>
            <person name="Ayuso-Fernandez I."/>
            <person name="Pacheco R."/>
            <person name="Padilla G."/>
            <person name="Ferreira P."/>
            <person name="Barriuso J."/>
            <person name="Kellner H."/>
            <person name="Castanera R."/>
            <person name="Alfaro M."/>
            <person name="Ramirez L."/>
            <person name="Pisabarro A.G."/>
            <person name="Kuo A."/>
            <person name="Tritt A."/>
            <person name="Lipzen A."/>
            <person name="He G."/>
            <person name="Yan M."/>
            <person name="Ng V."/>
            <person name="Cullen D."/>
            <person name="Martin F."/>
            <person name="Rosso M.-N."/>
            <person name="Henrissat B."/>
            <person name="Hibbett D."/>
            <person name="Martinez A.T."/>
            <person name="Grigoriev I.V."/>
        </authorList>
    </citation>
    <scope>NUCLEOTIDE SEQUENCE</scope>
    <source>
        <strain evidence="1">AH 44721</strain>
    </source>
</reference>
<accession>A0A9P5TTY0</accession>
<protein>
    <submittedName>
        <fullName evidence="1">Uncharacterized protein</fullName>
    </submittedName>
</protein>
<comment type="caution">
    <text evidence="1">The sequence shown here is derived from an EMBL/GenBank/DDBJ whole genome shotgun (WGS) entry which is preliminary data.</text>
</comment>
<evidence type="ECO:0000313" key="2">
    <source>
        <dbReference type="Proteomes" id="UP000724874"/>
    </source>
</evidence>